<keyword evidence="4" id="KW-0175">Coiled coil</keyword>
<dbReference type="OMA" id="TTCSANK"/>
<feature type="compositionally biased region" description="Basic and acidic residues" evidence="6">
    <location>
        <begin position="522"/>
        <end position="574"/>
    </location>
</feature>
<feature type="compositionally biased region" description="Basic residues" evidence="6">
    <location>
        <begin position="252"/>
        <end position="264"/>
    </location>
</feature>
<feature type="region of interest" description="Disordered" evidence="6">
    <location>
        <begin position="137"/>
        <end position="187"/>
    </location>
</feature>
<feature type="region of interest" description="Disordered" evidence="6">
    <location>
        <begin position="242"/>
        <end position="596"/>
    </location>
</feature>
<dbReference type="Pfam" id="PF05672">
    <property type="entry name" value="MAP7"/>
    <property type="match status" value="1"/>
</dbReference>
<organism evidence="7 8">
    <name type="scientific">Dicentrarchus labrax</name>
    <name type="common">European seabass</name>
    <name type="synonym">Morone labrax</name>
    <dbReference type="NCBI Taxonomy" id="13489"/>
    <lineage>
        <taxon>Eukaryota</taxon>
        <taxon>Metazoa</taxon>
        <taxon>Chordata</taxon>
        <taxon>Craniata</taxon>
        <taxon>Vertebrata</taxon>
        <taxon>Euteleostomi</taxon>
        <taxon>Actinopterygii</taxon>
        <taxon>Neopterygii</taxon>
        <taxon>Teleostei</taxon>
        <taxon>Neoteleostei</taxon>
        <taxon>Acanthomorphata</taxon>
        <taxon>Eupercaria</taxon>
        <taxon>Moronidae</taxon>
        <taxon>Dicentrarchus</taxon>
    </lineage>
</organism>
<feature type="compositionally biased region" description="Basic and acidic residues" evidence="6">
    <location>
        <begin position="30"/>
        <end position="42"/>
    </location>
</feature>
<evidence type="ECO:0000313" key="7">
    <source>
        <dbReference type="Ensembl" id="ENSDLAP00005083027.1"/>
    </source>
</evidence>
<evidence type="ECO:0000256" key="5">
    <source>
        <dbReference type="ARBA" id="ARBA00023212"/>
    </source>
</evidence>
<dbReference type="PANTHER" id="PTHR15073:SF4">
    <property type="entry name" value="ENSCONSIN"/>
    <property type="match status" value="1"/>
</dbReference>
<dbReference type="InterPro" id="IPR051483">
    <property type="entry name" value="MAP7_domain-containing"/>
</dbReference>
<dbReference type="AlphaFoldDB" id="A0A8P4KRM6"/>
<sequence>MPGSISSMAVQKKQSVIPPSQGPLSTRTVESQRKGNGSERTRANIKPNSQAKKTACSVNNAAQICHTATPRAAAGANGPNVDERLKAARERREEQQKLLASRELSRVEREQRARRYYEQQLQQRKKKLLEQRLKEERRRAAVEEKRKQRLKEDRDRYESAVRRTLEKSQRAQQNLSQNSRGRKLTKYAPRRLPLTTWEKNLVSRLLTPTCSYLARSKSAGCQSGEEVVHICRRAVSFHSMNTTTTTTTTPHKTQHHSGSVHHRPSASPSPNNSQHRSINLAQIKSARKQDTNKKNSNSGSNSRSPAVNTSVKRATVTQSRTPSPSPERTPRRSISRHSTPLQLELPSVPEEDVAVCSAALSPGNSRPVRTPAEGQQEKMRNRNPPETPCLNPPNKKIEAISRTAGDGSPPQTPPRPAPQPPEVMCRPSAGTTDPEEASRLLAEKRREARLQREKEEQERLQREEAERRSREELERRRTEERARQQAEAHRLIEEKRRREEEEQRRAEEERAQAMKEAALLQKQREEEQAKEKAKAEQMKEEREILAQKEEAARQARKKRLEEIMRRTRRTDSPDTKSVPVRTSPNEAQPKENTEPVHNGTIEDAVKLPVGTKTSQLGLNNEEDMVPVVAFKERRSLRTLTGLEEIQTHQRAEVI</sequence>
<feature type="region of interest" description="Disordered" evidence="6">
    <location>
        <begin position="1"/>
        <end position="57"/>
    </location>
</feature>
<feature type="compositionally biased region" description="Polar residues" evidence="6">
    <location>
        <begin position="1"/>
        <end position="29"/>
    </location>
</feature>
<feature type="compositionally biased region" description="Basic and acidic residues" evidence="6">
    <location>
        <begin position="137"/>
        <end position="169"/>
    </location>
</feature>
<dbReference type="Ensembl" id="ENSDLAT00005068756.1">
    <property type="protein sequence ID" value="ENSDLAP00005083027.1"/>
    <property type="gene ID" value="ENSDLAG00005021018.2"/>
</dbReference>
<evidence type="ECO:0000256" key="2">
    <source>
        <dbReference type="ARBA" id="ARBA00007525"/>
    </source>
</evidence>
<gene>
    <name evidence="7" type="primary">map7a</name>
</gene>
<dbReference type="GeneID" id="127361352"/>
<accession>A0A8P4KRM6</accession>
<dbReference type="CTD" id="571393"/>
<keyword evidence="8" id="KW-1185">Reference proteome</keyword>
<dbReference type="OrthoDB" id="8959344at2759"/>
<feature type="compositionally biased region" description="Polar residues" evidence="6">
    <location>
        <begin position="303"/>
        <end position="318"/>
    </location>
</feature>
<dbReference type="InterPro" id="IPR008604">
    <property type="entry name" value="MAP7_fam"/>
</dbReference>
<feature type="compositionally biased region" description="Polar residues" evidence="6">
    <location>
        <begin position="266"/>
        <end position="282"/>
    </location>
</feature>
<evidence type="ECO:0000256" key="6">
    <source>
        <dbReference type="SAM" id="MobiDB-lite"/>
    </source>
</evidence>
<feature type="compositionally biased region" description="Polar residues" evidence="6">
    <location>
        <begin position="170"/>
        <end position="179"/>
    </location>
</feature>
<name>A0A8P4KRM6_DICLA</name>
<evidence type="ECO:0000256" key="1">
    <source>
        <dbReference type="ARBA" id="ARBA00004245"/>
    </source>
</evidence>
<keyword evidence="5" id="KW-0206">Cytoskeleton</keyword>
<dbReference type="GO" id="GO:0015630">
    <property type="term" value="C:microtubule cytoskeleton"/>
    <property type="evidence" value="ECO:0007669"/>
    <property type="project" value="InterPro"/>
</dbReference>
<protein>
    <recommendedName>
        <fullName evidence="9">Ensconsin</fullName>
    </recommendedName>
</protein>
<evidence type="ECO:0000256" key="4">
    <source>
        <dbReference type="ARBA" id="ARBA00023054"/>
    </source>
</evidence>
<comment type="subcellular location">
    <subcellularLocation>
        <location evidence="1">Cytoplasm</location>
        <location evidence="1">Cytoskeleton</location>
    </subcellularLocation>
</comment>
<feature type="compositionally biased region" description="Basic and acidic residues" evidence="6">
    <location>
        <begin position="436"/>
        <end position="513"/>
    </location>
</feature>
<evidence type="ECO:0000313" key="8">
    <source>
        <dbReference type="Proteomes" id="UP000694389"/>
    </source>
</evidence>
<dbReference type="GeneTree" id="ENSGT00950000182941"/>
<comment type="similarity">
    <text evidence="2">Belongs to the MAP7 family.</text>
</comment>
<keyword evidence="3" id="KW-0963">Cytoplasm</keyword>
<dbReference type="GO" id="GO:0000226">
    <property type="term" value="P:microtubule cytoskeleton organization"/>
    <property type="evidence" value="ECO:0007669"/>
    <property type="project" value="InterPro"/>
</dbReference>
<dbReference type="PANTHER" id="PTHR15073">
    <property type="entry name" value="MICROTUBULE-ASSOCIATED PROTEIN"/>
    <property type="match status" value="1"/>
</dbReference>
<feature type="compositionally biased region" description="Polar residues" evidence="6">
    <location>
        <begin position="46"/>
        <end position="57"/>
    </location>
</feature>
<proteinExistence type="inferred from homology"/>
<dbReference type="RefSeq" id="XP_051251867.1">
    <property type="nucleotide sequence ID" value="XM_051395907.1"/>
</dbReference>
<evidence type="ECO:0008006" key="9">
    <source>
        <dbReference type="Google" id="ProtNLM"/>
    </source>
</evidence>
<reference evidence="7" key="1">
    <citation type="submission" date="2025-08" db="UniProtKB">
        <authorList>
            <consortium name="Ensembl"/>
        </authorList>
    </citation>
    <scope>IDENTIFICATION</scope>
</reference>
<dbReference type="Proteomes" id="UP000694389">
    <property type="component" value="Unassembled WGS sequence"/>
</dbReference>
<reference evidence="7" key="2">
    <citation type="submission" date="2025-09" db="UniProtKB">
        <authorList>
            <consortium name="Ensembl"/>
        </authorList>
    </citation>
    <scope>IDENTIFICATION</scope>
</reference>
<evidence type="ECO:0000256" key="3">
    <source>
        <dbReference type="ARBA" id="ARBA00022490"/>
    </source>
</evidence>
<feature type="compositionally biased region" description="Pro residues" evidence="6">
    <location>
        <begin position="410"/>
        <end position="421"/>
    </location>
</feature>